<evidence type="ECO:0000313" key="2">
    <source>
        <dbReference type="Proteomes" id="UP001342826"/>
    </source>
</evidence>
<dbReference type="EMBL" id="JARTFS010000006">
    <property type="protein sequence ID" value="MED4401401.1"/>
    <property type="molecule type" value="Genomic_DNA"/>
</dbReference>
<name>A0ABU6NWK3_9BACI</name>
<reference evidence="1 2" key="1">
    <citation type="submission" date="2023-03" db="EMBL/GenBank/DDBJ databases">
        <title>Bacillus Genome Sequencing.</title>
        <authorList>
            <person name="Dunlap C."/>
        </authorList>
    </citation>
    <scope>NUCLEOTIDE SEQUENCE [LARGE SCALE GENOMIC DNA]</scope>
    <source>
        <strain evidence="1 2">NRS-1717</strain>
    </source>
</reference>
<evidence type="ECO:0000313" key="1">
    <source>
        <dbReference type="EMBL" id="MED4401401.1"/>
    </source>
</evidence>
<dbReference type="GeneID" id="301143623"/>
<gene>
    <name evidence="1" type="ORF">P9271_08765</name>
</gene>
<comment type="caution">
    <text evidence="1">The sequence shown here is derived from an EMBL/GenBank/DDBJ whole genome shotgun (WGS) entry which is preliminary data.</text>
</comment>
<sequence length="42" mass="4961">MLRTIFFFKKNDKVVKLTNKNKKNKPAAFDLFDAYAAAYKNF</sequence>
<accession>A0ABU6NWK3</accession>
<keyword evidence="2" id="KW-1185">Reference proteome</keyword>
<dbReference type="RefSeq" id="WP_268874814.1">
    <property type="nucleotide sequence ID" value="NZ_JARTFQ010000006.1"/>
</dbReference>
<protein>
    <submittedName>
        <fullName evidence="1">Uncharacterized protein</fullName>
    </submittedName>
</protein>
<dbReference type="Proteomes" id="UP001342826">
    <property type="component" value="Unassembled WGS sequence"/>
</dbReference>
<proteinExistence type="predicted"/>
<organism evidence="1 2">
    <name type="scientific">Metabacillus fastidiosus</name>
    <dbReference type="NCBI Taxonomy" id="1458"/>
    <lineage>
        <taxon>Bacteria</taxon>
        <taxon>Bacillati</taxon>
        <taxon>Bacillota</taxon>
        <taxon>Bacilli</taxon>
        <taxon>Bacillales</taxon>
        <taxon>Bacillaceae</taxon>
        <taxon>Metabacillus</taxon>
    </lineage>
</organism>